<feature type="compositionally biased region" description="Low complexity" evidence="1">
    <location>
        <begin position="391"/>
        <end position="400"/>
    </location>
</feature>
<gene>
    <name evidence="2" type="ORF">K443DRAFT_91526</name>
</gene>
<dbReference type="Proteomes" id="UP000054477">
    <property type="component" value="Unassembled WGS sequence"/>
</dbReference>
<sequence>PPPMTVRTIEPIIETDMETEVTHRLGMEDGFDRSPMARLIKEYSGEAGEADNLDAAGIPTRTNVNLVLGDNDLTTHMIVDRGPDADQRLPRYHLTALHLDRITTVVTEQQIFLERAAGLITERTTCFKIDPGDTLLPLLRGASSVAQLRAAWLALRHRVELGTKAWQKYTTEYQLPVDSKPTLSPLSTLPELYPPLQDIAGSDDKLRYLYSQVPHHKEQLTQEGKDSLERARSWLDVLPMPEVLKNAFTESKQEHRPTKETKAVRKGAKGKEKERQGSSRTVVQTATVQPTVWMGTETPFKSANNWFVDQGRSNRARQPGTSRPQTEPNILLGIATPQQPSSVRVWEGREQPPHIPTQPQNSGEGNQSQRGESRTPPAADDRQPQHRSRRGGSSSPSEPSSSDDESSSFRSRRSHPSRGRRRRSRTPRPRRRRSPTPRPHRRRSSPDDDGGDESGGNSSNTTYSSSSSTRSGSRRSRQRSEDSVVIPYGRIAPTIDSKLKQEDLPTWDGNPNTAIEYFWKVQQQASLGGYIPSALGYWLWLKLKEGSDVQTWFATLPSDEQARMRGHWVDYLKGIKEGYLGRNWQFDIGEVYKAQYFRQPGHERELPKAFITRRIMYTRMLAKSDDGGPLEVHLVMARAPLAWRTILILENIKSSSRLYAKAVEHETALLEISRSHSQATNVITSENLVPTLRKMGYALDRSKFHNFPQNRRVNLAANEEETSSAVTDPKETYSAQSAIHESLAKDAEILTEVFQVLKKRQRPPPPGGYMFSKNDHVTTKMGRLPPSPCKCCGSNNHWDKECPDWAVYLEKTAKSGYSNETELGEDDEYYQSAYSILLSQRVASLQVDHTKLEKDFKSAVCNSTSNQSYHRRKAEKSPARATVSIEEVEDEHWEEHRKRPKSHAHILEAANEKLKGYVRIPIFMQTADGVLLETEAEAYVVPRMTVPILLGEDYQLNYELGVTRNVETGTKIRFAGSDHEITATRVDRTADFDRMRQSTMLVNKFVKAKVHRREKARRHRRKLKFGIEERTVRATEDCIVKPHACHRIRVEGQLDEDKDWLVEKSLLANANDSYFAAPNTLVSARNPWVPVANPTDQPRFIRKGEVIGSLHDPAEFFETPNSAERADIFKKHAASISAIINTQLGESNSSSDTVPTSPSQQVPEEEEEYGPKTAAMPDLTDYPSARMEELIDVGTLPDHLKDQAWDMLRKRQKAFGFDGRLGHLPTKVHIRTVDGQVPIAVPMYGSSPEKRRRASSDCVPQREAKILRRLQEVKRGHNSRRISNPTAVGDPLFPVRRSSFVLVRRPIRFHTVRTTRRGH</sequence>
<feature type="region of interest" description="Disordered" evidence="1">
    <location>
        <begin position="1143"/>
        <end position="1178"/>
    </location>
</feature>
<feature type="region of interest" description="Disordered" evidence="1">
    <location>
        <begin position="312"/>
        <end position="485"/>
    </location>
</feature>
<feature type="non-terminal residue" evidence="2">
    <location>
        <position position="1319"/>
    </location>
</feature>
<dbReference type="OrthoDB" id="3061185at2759"/>
<protein>
    <submittedName>
        <fullName evidence="2">Uncharacterized protein</fullName>
    </submittedName>
</protein>
<evidence type="ECO:0000313" key="3">
    <source>
        <dbReference type="Proteomes" id="UP000054477"/>
    </source>
</evidence>
<feature type="compositionally biased region" description="Basic residues" evidence="1">
    <location>
        <begin position="410"/>
        <end position="443"/>
    </location>
</feature>
<name>A0A0C9XJT9_9AGAR</name>
<feature type="non-terminal residue" evidence="2">
    <location>
        <position position="1"/>
    </location>
</feature>
<evidence type="ECO:0000313" key="2">
    <source>
        <dbReference type="EMBL" id="KIK05316.1"/>
    </source>
</evidence>
<proteinExistence type="predicted"/>
<feature type="compositionally biased region" description="Low complexity" evidence="1">
    <location>
        <begin position="455"/>
        <end position="471"/>
    </location>
</feature>
<dbReference type="STRING" id="1095629.A0A0C9XJT9"/>
<reference evidence="3" key="2">
    <citation type="submission" date="2015-01" db="EMBL/GenBank/DDBJ databases">
        <title>Evolutionary Origins and Diversification of the Mycorrhizal Mutualists.</title>
        <authorList>
            <consortium name="DOE Joint Genome Institute"/>
            <consortium name="Mycorrhizal Genomics Consortium"/>
            <person name="Kohler A."/>
            <person name="Kuo A."/>
            <person name="Nagy L.G."/>
            <person name="Floudas D."/>
            <person name="Copeland A."/>
            <person name="Barry K.W."/>
            <person name="Cichocki N."/>
            <person name="Veneault-Fourrey C."/>
            <person name="LaButti K."/>
            <person name="Lindquist E.A."/>
            <person name="Lipzen A."/>
            <person name="Lundell T."/>
            <person name="Morin E."/>
            <person name="Murat C."/>
            <person name="Riley R."/>
            <person name="Ohm R."/>
            <person name="Sun H."/>
            <person name="Tunlid A."/>
            <person name="Henrissat B."/>
            <person name="Grigoriev I.V."/>
            <person name="Hibbett D.S."/>
            <person name="Martin F."/>
        </authorList>
    </citation>
    <scope>NUCLEOTIDE SEQUENCE [LARGE SCALE GENOMIC DNA]</scope>
    <source>
        <strain evidence="3">LaAM-08-1</strain>
    </source>
</reference>
<dbReference type="EMBL" id="KN838561">
    <property type="protein sequence ID" value="KIK05316.1"/>
    <property type="molecule type" value="Genomic_DNA"/>
</dbReference>
<reference evidence="2 3" key="1">
    <citation type="submission" date="2014-04" db="EMBL/GenBank/DDBJ databases">
        <authorList>
            <consortium name="DOE Joint Genome Institute"/>
            <person name="Kuo A."/>
            <person name="Kohler A."/>
            <person name="Nagy L.G."/>
            <person name="Floudas D."/>
            <person name="Copeland A."/>
            <person name="Barry K.W."/>
            <person name="Cichocki N."/>
            <person name="Veneault-Fourrey C."/>
            <person name="LaButti K."/>
            <person name="Lindquist E.A."/>
            <person name="Lipzen A."/>
            <person name="Lundell T."/>
            <person name="Morin E."/>
            <person name="Murat C."/>
            <person name="Sun H."/>
            <person name="Tunlid A."/>
            <person name="Henrissat B."/>
            <person name="Grigoriev I.V."/>
            <person name="Hibbett D.S."/>
            <person name="Martin F."/>
            <person name="Nordberg H.P."/>
            <person name="Cantor M.N."/>
            <person name="Hua S.X."/>
        </authorList>
    </citation>
    <scope>NUCLEOTIDE SEQUENCE [LARGE SCALE GENOMIC DNA]</scope>
    <source>
        <strain evidence="2 3">LaAM-08-1</strain>
    </source>
</reference>
<feature type="compositionally biased region" description="Polar residues" evidence="1">
    <location>
        <begin position="319"/>
        <end position="328"/>
    </location>
</feature>
<keyword evidence="3" id="KW-1185">Reference proteome</keyword>
<evidence type="ECO:0000256" key="1">
    <source>
        <dbReference type="SAM" id="MobiDB-lite"/>
    </source>
</evidence>
<accession>A0A0C9XJT9</accession>
<feature type="compositionally biased region" description="Polar residues" evidence="1">
    <location>
        <begin position="1143"/>
        <end position="1162"/>
    </location>
</feature>
<feature type="compositionally biased region" description="Low complexity" evidence="1">
    <location>
        <begin position="281"/>
        <end position="292"/>
    </location>
</feature>
<organism evidence="2 3">
    <name type="scientific">Laccaria amethystina LaAM-08-1</name>
    <dbReference type="NCBI Taxonomy" id="1095629"/>
    <lineage>
        <taxon>Eukaryota</taxon>
        <taxon>Fungi</taxon>
        <taxon>Dikarya</taxon>
        <taxon>Basidiomycota</taxon>
        <taxon>Agaricomycotina</taxon>
        <taxon>Agaricomycetes</taxon>
        <taxon>Agaricomycetidae</taxon>
        <taxon>Agaricales</taxon>
        <taxon>Agaricineae</taxon>
        <taxon>Hydnangiaceae</taxon>
        <taxon>Laccaria</taxon>
    </lineage>
</organism>
<feature type="region of interest" description="Disordered" evidence="1">
    <location>
        <begin position="248"/>
        <end position="297"/>
    </location>
</feature>
<feature type="compositionally biased region" description="Basic and acidic residues" evidence="1">
    <location>
        <begin position="251"/>
        <end position="277"/>
    </location>
</feature>
<feature type="compositionally biased region" description="Polar residues" evidence="1">
    <location>
        <begin position="357"/>
        <end position="370"/>
    </location>
</feature>
<dbReference type="HOGENOM" id="CLU_002544_0_0_1"/>